<proteinExistence type="inferred from homology"/>
<evidence type="ECO:0000313" key="7">
    <source>
        <dbReference type="EMBL" id="RYO03313.1"/>
    </source>
</evidence>
<evidence type="ECO:0000313" key="8">
    <source>
        <dbReference type="Proteomes" id="UP000293195"/>
    </source>
</evidence>
<dbReference type="NCBIfam" id="TIGR01160">
    <property type="entry name" value="SUI1_MOF2"/>
    <property type="match status" value="1"/>
</dbReference>
<evidence type="ECO:0000256" key="3">
    <source>
        <dbReference type="ARBA" id="ARBA00022692"/>
    </source>
</evidence>
<comment type="caution">
    <text evidence="7">The sequence shown here is derived from an EMBL/GenBank/DDBJ whole genome shotgun (WGS) entry which is preliminary data.</text>
</comment>
<keyword evidence="5" id="KW-0472">Membrane</keyword>
<keyword evidence="4" id="KW-1133">Transmembrane helix</keyword>
<evidence type="ECO:0000256" key="4">
    <source>
        <dbReference type="ARBA" id="ARBA00022989"/>
    </source>
</evidence>
<comment type="subcellular location">
    <subcellularLocation>
        <location evidence="1">Membrane</location>
    </subcellularLocation>
</comment>
<evidence type="ECO:0000259" key="6">
    <source>
        <dbReference type="PROSITE" id="PS50296"/>
    </source>
</evidence>
<dbReference type="SUPFAM" id="SSF55159">
    <property type="entry name" value="eIF1-like"/>
    <property type="match status" value="1"/>
</dbReference>
<dbReference type="Proteomes" id="UP000293195">
    <property type="component" value="Unassembled WGS sequence"/>
</dbReference>
<evidence type="ECO:0000256" key="5">
    <source>
        <dbReference type="ARBA" id="ARBA00023136"/>
    </source>
</evidence>
<keyword evidence="8" id="KW-1185">Reference proteome</keyword>
<feature type="domain" description="SUI1" evidence="6">
    <location>
        <begin position="145"/>
        <end position="215"/>
    </location>
</feature>
<sequence length="230" mass="25768">MASKKDMRRADLIVPYAEPEKGKDDNDMASTLSSTLPMAAIFTRNKMIGWVAVVFAIQSWLAETPEQKRTSSTPAYFQVGMSIMSLLVSYSSMFLPPPPSHPNNPPPTRALTDCRMSIENLKTFDPFAEADEDTGQVKQTQQDYIHIRIQQRNGRKTLTTVQGLPKKFDQKKILKVIKKKFACNGTIVSDAEMGEVVQLQGDQRKDVQDFLTDKKEGLGLDAKTIKVHGF</sequence>
<dbReference type="Pfam" id="PF03669">
    <property type="entry name" value="ASTER"/>
    <property type="match status" value="1"/>
</dbReference>
<accession>A0ABY0GGH3</accession>
<dbReference type="PANTHER" id="PTHR28038:SF1">
    <property type="entry name" value="ADL329WP"/>
    <property type="match status" value="1"/>
</dbReference>
<dbReference type="InterPro" id="IPR005874">
    <property type="entry name" value="SUI1_euk"/>
</dbReference>
<dbReference type="InterPro" id="IPR036877">
    <property type="entry name" value="SUI1_dom_sf"/>
</dbReference>
<name>A0ABY0GGH3_9PLEO</name>
<keyword evidence="3" id="KW-0812">Transmembrane</keyword>
<dbReference type="PANTHER" id="PTHR28038">
    <property type="entry name" value="ADL329WP"/>
    <property type="match status" value="1"/>
</dbReference>
<dbReference type="Pfam" id="PF01253">
    <property type="entry name" value="SUI1"/>
    <property type="match status" value="1"/>
</dbReference>
<protein>
    <recommendedName>
        <fullName evidence="6">SUI1 domain-containing protein</fullName>
    </recommendedName>
</protein>
<evidence type="ECO:0000256" key="2">
    <source>
        <dbReference type="ARBA" id="ARBA00005422"/>
    </source>
</evidence>
<dbReference type="PROSITE" id="PS50296">
    <property type="entry name" value="SUI1"/>
    <property type="match status" value="1"/>
</dbReference>
<dbReference type="CDD" id="cd11566">
    <property type="entry name" value="eIF1_SUI1"/>
    <property type="match status" value="1"/>
</dbReference>
<dbReference type="EMBL" id="PDXF01000013">
    <property type="protein sequence ID" value="RYO03313.1"/>
    <property type="molecule type" value="Genomic_DNA"/>
</dbReference>
<dbReference type="InterPro" id="IPR005351">
    <property type="entry name" value="ASTER"/>
</dbReference>
<dbReference type="Gene3D" id="3.30.780.10">
    <property type="entry name" value="SUI1-like domain"/>
    <property type="match status" value="1"/>
</dbReference>
<gene>
    <name evidence="7" type="ORF">AA0119_g4770</name>
</gene>
<comment type="similarity">
    <text evidence="2">Belongs to the SUI1 family.</text>
</comment>
<organism evidence="7 8">
    <name type="scientific">Alternaria tenuissima</name>
    <dbReference type="NCBI Taxonomy" id="119927"/>
    <lineage>
        <taxon>Eukaryota</taxon>
        <taxon>Fungi</taxon>
        <taxon>Dikarya</taxon>
        <taxon>Ascomycota</taxon>
        <taxon>Pezizomycotina</taxon>
        <taxon>Dothideomycetes</taxon>
        <taxon>Pleosporomycetidae</taxon>
        <taxon>Pleosporales</taxon>
        <taxon>Pleosporineae</taxon>
        <taxon>Pleosporaceae</taxon>
        <taxon>Alternaria</taxon>
        <taxon>Alternaria sect. Alternaria</taxon>
        <taxon>Alternaria alternata complex</taxon>
    </lineage>
</organism>
<reference evidence="8" key="1">
    <citation type="journal article" date="2019" name="bioRxiv">
        <title>Genomics, evolutionary history and diagnostics of the Alternaria alternata species group including apple and Asian pear pathotypes.</title>
        <authorList>
            <person name="Armitage A.D."/>
            <person name="Cockerton H.M."/>
            <person name="Sreenivasaprasad S."/>
            <person name="Woodhall J.W."/>
            <person name="Lane C.R."/>
            <person name="Harrison R.J."/>
            <person name="Clarkson J.P."/>
        </authorList>
    </citation>
    <scope>NUCLEOTIDE SEQUENCE [LARGE SCALE GENOMIC DNA]</scope>
    <source>
        <strain evidence="8">FERA 635</strain>
    </source>
</reference>
<evidence type="ECO:0000256" key="1">
    <source>
        <dbReference type="ARBA" id="ARBA00004370"/>
    </source>
</evidence>
<dbReference type="InterPro" id="IPR001950">
    <property type="entry name" value="SUI1"/>
</dbReference>